<protein>
    <recommendedName>
        <fullName evidence="1">STAS domain-containing protein</fullName>
    </recommendedName>
</protein>
<dbReference type="AlphaFoldDB" id="A0A5C6M421"/>
<dbReference type="Proteomes" id="UP000321083">
    <property type="component" value="Unassembled WGS sequence"/>
</dbReference>
<dbReference type="Gene3D" id="3.30.750.24">
    <property type="entry name" value="STAS domain"/>
    <property type="match status" value="1"/>
</dbReference>
<dbReference type="SUPFAM" id="SSF52091">
    <property type="entry name" value="SpoIIaa-like"/>
    <property type="match status" value="1"/>
</dbReference>
<evidence type="ECO:0000259" key="1">
    <source>
        <dbReference type="PROSITE" id="PS50801"/>
    </source>
</evidence>
<keyword evidence="3" id="KW-1185">Reference proteome</keyword>
<reference evidence="2 3" key="1">
    <citation type="submission" date="2019-08" db="EMBL/GenBank/DDBJ databases">
        <title>100 year-old enigma solved: identification of Planctomyces bekefii, the type genus and species of the phylum Planctomycetes.</title>
        <authorList>
            <person name="Svetlana D.N."/>
            <person name="Overmann J."/>
        </authorList>
    </citation>
    <scope>NUCLEOTIDE SEQUENCE [LARGE SCALE GENOMIC DNA]</scope>
    <source>
        <strain evidence="2">Phe10_nw2017</strain>
    </source>
</reference>
<dbReference type="InterPro" id="IPR002645">
    <property type="entry name" value="STAS_dom"/>
</dbReference>
<feature type="domain" description="STAS" evidence="1">
    <location>
        <begin position="6"/>
        <end position="119"/>
    </location>
</feature>
<gene>
    <name evidence="2" type="ORF">E3A20_18330</name>
</gene>
<dbReference type="PROSITE" id="PS50801">
    <property type="entry name" value="STAS"/>
    <property type="match status" value="1"/>
</dbReference>
<dbReference type="CDD" id="cd07043">
    <property type="entry name" value="STAS_anti-anti-sigma_factors"/>
    <property type="match status" value="1"/>
</dbReference>
<dbReference type="Pfam" id="PF01740">
    <property type="entry name" value="STAS"/>
    <property type="match status" value="1"/>
</dbReference>
<proteinExistence type="predicted"/>
<reference evidence="2 3" key="2">
    <citation type="submission" date="2019-08" db="EMBL/GenBank/DDBJ databases">
        <authorList>
            <person name="Henke P."/>
        </authorList>
    </citation>
    <scope>NUCLEOTIDE SEQUENCE [LARGE SCALE GENOMIC DNA]</scope>
    <source>
        <strain evidence="2">Phe10_nw2017</strain>
    </source>
</reference>
<comment type="caution">
    <text evidence="2">The sequence shown here is derived from an EMBL/GenBank/DDBJ whole genome shotgun (WGS) entry which is preliminary data.</text>
</comment>
<accession>A0A5C6M421</accession>
<dbReference type="EMBL" id="SRHE01000410">
    <property type="protein sequence ID" value="TWW09037.1"/>
    <property type="molecule type" value="Genomic_DNA"/>
</dbReference>
<evidence type="ECO:0000313" key="2">
    <source>
        <dbReference type="EMBL" id="TWW09037.1"/>
    </source>
</evidence>
<organism evidence="2 3">
    <name type="scientific">Planctomyces bekefii</name>
    <dbReference type="NCBI Taxonomy" id="1653850"/>
    <lineage>
        <taxon>Bacteria</taxon>
        <taxon>Pseudomonadati</taxon>
        <taxon>Planctomycetota</taxon>
        <taxon>Planctomycetia</taxon>
        <taxon>Planctomycetales</taxon>
        <taxon>Planctomycetaceae</taxon>
        <taxon>Planctomyces</taxon>
    </lineage>
</organism>
<sequence length="121" mass="13708">MSDVPDYFEIEWHNNTVVVTPSSSIESLTWDLVERAADTIMEPLNSQQAPMVIVDLSNVRHFGSVFLAMLLRCHKFVKRKNGELVLCGASDPSLELLRITALDTIWAIYDTRREAMDALLN</sequence>
<evidence type="ECO:0000313" key="3">
    <source>
        <dbReference type="Proteomes" id="UP000321083"/>
    </source>
</evidence>
<dbReference type="GO" id="GO:0043856">
    <property type="term" value="F:anti-sigma factor antagonist activity"/>
    <property type="evidence" value="ECO:0007669"/>
    <property type="project" value="TreeGrafter"/>
</dbReference>
<name>A0A5C6M421_9PLAN</name>
<dbReference type="PANTHER" id="PTHR33495">
    <property type="entry name" value="ANTI-SIGMA FACTOR ANTAGONIST TM_1081-RELATED-RELATED"/>
    <property type="match status" value="1"/>
</dbReference>
<dbReference type="InterPro" id="IPR036513">
    <property type="entry name" value="STAS_dom_sf"/>
</dbReference>